<dbReference type="Proteomes" id="UP001589890">
    <property type="component" value="Unassembled WGS sequence"/>
</dbReference>
<keyword evidence="1" id="KW-0378">Hydrolase</keyword>
<keyword evidence="4" id="KW-1185">Reference proteome</keyword>
<dbReference type="Pfam" id="PF01966">
    <property type="entry name" value="HD"/>
    <property type="match status" value="1"/>
</dbReference>
<gene>
    <name evidence="3" type="ORF">ACFFGN_01750</name>
</gene>
<dbReference type="InterPro" id="IPR006674">
    <property type="entry name" value="HD_domain"/>
</dbReference>
<evidence type="ECO:0000259" key="2">
    <source>
        <dbReference type="PROSITE" id="PS51831"/>
    </source>
</evidence>
<accession>A0ABV6QDS2</accession>
<dbReference type="InterPro" id="IPR026875">
    <property type="entry name" value="PHydrolase_assoc_dom"/>
</dbReference>
<dbReference type="NCBIfam" id="TIGR01353">
    <property type="entry name" value="dGTP_triPase"/>
    <property type="match status" value="1"/>
</dbReference>
<dbReference type="InterPro" id="IPR006261">
    <property type="entry name" value="dGTPase"/>
</dbReference>
<evidence type="ECO:0000256" key="1">
    <source>
        <dbReference type="ARBA" id="ARBA00022801"/>
    </source>
</evidence>
<dbReference type="PANTHER" id="PTHR11373">
    <property type="entry name" value="DEOXYNUCLEOSIDE TRIPHOSPHATE TRIPHOSPHOHYDROLASE"/>
    <property type="match status" value="1"/>
</dbReference>
<name>A0ABV6QDS2_9ACTN</name>
<dbReference type="RefSeq" id="WP_380043443.1">
    <property type="nucleotide sequence ID" value="NZ_JBHLTC010000001.1"/>
</dbReference>
<dbReference type="EMBL" id="JBHLTC010000001">
    <property type="protein sequence ID" value="MFC0622767.1"/>
    <property type="molecule type" value="Genomic_DNA"/>
</dbReference>
<protein>
    <submittedName>
        <fullName evidence="3">Deoxyguanosinetriphosphate triphosphohydrolase</fullName>
    </submittedName>
</protein>
<reference evidence="3 4" key="1">
    <citation type="submission" date="2024-09" db="EMBL/GenBank/DDBJ databases">
        <authorList>
            <person name="Sun Q."/>
            <person name="Mori K."/>
        </authorList>
    </citation>
    <scope>NUCLEOTIDE SEQUENCE [LARGE SCALE GENOMIC DNA]</scope>
    <source>
        <strain evidence="3 4">CGMCC 1.15906</strain>
    </source>
</reference>
<dbReference type="InterPro" id="IPR050135">
    <property type="entry name" value="dGTPase-like"/>
</dbReference>
<dbReference type="SMART" id="SM00471">
    <property type="entry name" value="HDc"/>
    <property type="match status" value="1"/>
</dbReference>
<dbReference type="NCBIfam" id="NF002829">
    <property type="entry name" value="PRK03007.1"/>
    <property type="match status" value="1"/>
</dbReference>
<proteinExistence type="predicted"/>
<sequence length="412" mass="45705">MTGPARLVDYGERDAERWVVEPAKRPGRSPFARDRARVLHSAALRRLAAKTQVLTAGSDDFVRNRLTHSLEVAQIGRELATALGCDPDIVDAACLAHDLGHPPFGHNGERALDECAREIGGFEGNAQTLRLLTRLESKAFDPDGRSAGLNLSRATLDAATKYPWTRRPGERKFGVYDDDAEVFGWLRDGVTHAERRCLEAQVMDFADDVAYSVHDVEDGIVAHSIDLGRVGQDPAPYWQTVRRFYLPEASDDELDEAWHRLSSTTYWPSGPFDDSRRALGGLKDLTSQLIGRFCTAAEQATRVTFGRGRLIRYEADLVVPDGIATEIGVLKGVGMWHAFHSPERQGRHARQRELLGELVAALWKSAPRDLDPAFAADFVRAVDDAARLRVVIDQVASLTDPSAVEWHSRLPR</sequence>
<comment type="caution">
    <text evidence="3">The sequence shown here is derived from an EMBL/GenBank/DDBJ whole genome shotgun (WGS) entry which is preliminary data.</text>
</comment>
<dbReference type="PANTHER" id="PTHR11373:SF32">
    <property type="entry name" value="DEOXYGUANOSINETRIPHOSPHATE TRIPHOSPHOHYDROLASE"/>
    <property type="match status" value="1"/>
</dbReference>
<dbReference type="SUPFAM" id="SSF109604">
    <property type="entry name" value="HD-domain/PDEase-like"/>
    <property type="match status" value="1"/>
</dbReference>
<evidence type="ECO:0000313" key="4">
    <source>
        <dbReference type="Proteomes" id="UP001589890"/>
    </source>
</evidence>
<dbReference type="InterPro" id="IPR003607">
    <property type="entry name" value="HD/PDEase_dom"/>
</dbReference>
<dbReference type="Pfam" id="PF13286">
    <property type="entry name" value="HD_assoc"/>
    <property type="match status" value="1"/>
</dbReference>
<dbReference type="PROSITE" id="PS51831">
    <property type="entry name" value="HD"/>
    <property type="match status" value="1"/>
</dbReference>
<feature type="domain" description="HD" evidence="2">
    <location>
        <begin position="65"/>
        <end position="212"/>
    </location>
</feature>
<organism evidence="3 4">
    <name type="scientific">Kribbella deserti</name>
    <dbReference type="NCBI Taxonomy" id="1926257"/>
    <lineage>
        <taxon>Bacteria</taxon>
        <taxon>Bacillati</taxon>
        <taxon>Actinomycetota</taxon>
        <taxon>Actinomycetes</taxon>
        <taxon>Propionibacteriales</taxon>
        <taxon>Kribbellaceae</taxon>
        <taxon>Kribbella</taxon>
    </lineage>
</organism>
<evidence type="ECO:0000313" key="3">
    <source>
        <dbReference type="EMBL" id="MFC0622767.1"/>
    </source>
</evidence>
<dbReference type="Gene3D" id="1.10.3210.10">
    <property type="entry name" value="Hypothetical protein af1432"/>
    <property type="match status" value="1"/>
</dbReference>
<dbReference type="CDD" id="cd00077">
    <property type="entry name" value="HDc"/>
    <property type="match status" value="1"/>
</dbReference>